<evidence type="ECO:0000256" key="1">
    <source>
        <dbReference type="SAM" id="Phobius"/>
    </source>
</evidence>
<dbReference type="OrthoDB" id="9816434at2"/>
<protein>
    <submittedName>
        <fullName evidence="3">FHA domain protein</fullName>
    </submittedName>
</protein>
<dbReference type="EMBL" id="FQXR01000012">
    <property type="protein sequence ID" value="SHI12131.1"/>
    <property type="molecule type" value="Genomic_DNA"/>
</dbReference>
<dbReference type="STRING" id="1123281.SAMN02745180_02241"/>
<dbReference type="SUPFAM" id="SSF49879">
    <property type="entry name" value="SMAD/FHA domain"/>
    <property type="match status" value="1"/>
</dbReference>
<keyword evidence="1" id="KW-0812">Transmembrane</keyword>
<feature type="transmembrane region" description="Helical" evidence="1">
    <location>
        <begin position="12"/>
        <end position="32"/>
    </location>
</feature>
<dbReference type="SMART" id="SM00240">
    <property type="entry name" value="FHA"/>
    <property type="match status" value="1"/>
</dbReference>
<dbReference type="InterPro" id="IPR008984">
    <property type="entry name" value="SMAD_FHA_dom_sf"/>
</dbReference>
<keyword evidence="1" id="KW-1133">Transmembrane helix</keyword>
<dbReference type="Pfam" id="PF00498">
    <property type="entry name" value="FHA"/>
    <property type="match status" value="1"/>
</dbReference>
<dbReference type="AlphaFoldDB" id="A0A1M5YJD3"/>
<evidence type="ECO:0000259" key="2">
    <source>
        <dbReference type="PROSITE" id="PS50006"/>
    </source>
</evidence>
<reference evidence="3 4" key="1">
    <citation type="submission" date="2016-11" db="EMBL/GenBank/DDBJ databases">
        <authorList>
            <person name="Jaros S."/>
            <person name="Januszkiewicz K."/>
            <person name="Wedrychowicz H."/>
        </authorList>
    </citation>
    <scope>NUCLEOTIDE SEQUENCE [LARGE SCALE GENOMIC DNA]</scope>
    <source>
        <strain evidence="3 4">DSM 13106</strain>
    </source>
</reference>
<proteinExistence type="predicted"/>
<name>A0A1M5YJD3_9FIRM</name>
<dbReference type="PROSITE" id="PS50006">
    <property type="entry name" value="FHA_DOMAIN"/>
    <property type="match status" value="1"/>
</dbReference>
<evidence type="ECO:0000313" key="3">
    <source>
        <dbReference type="EMBL" id="SHI12131.1"/>
    </source>
</evidence>
<dbReference type="Gene3D" id="2.60.200.20">
    <property type="match status" value="1"/>
</dbReference>
<dbReference type="InterPro" id="IPR050923">
    <property type="entry name" value="Cell_Proc_Reg/RNA_Proc"/>
</dbReference>
<organism evidence="3 4">
    <name type="scientific">Sporanaerobacter acetigenes DSM 13106</name>
    <dbReference type="NCBI Taxonomy" id="1123281"/>
    <lineage>
        <taxon>Bacteria</taxon>
        <taxon>Bacillati</taxon>
        <taxon>Bacillota</taxon>
        <taxon>Tissierellia</taxon>
        <taxon>Tissierellales</taxon>
        <taxon>Sporanaerobacteraceae</taxon>
        <taxon>Sporanaerobacter</taxon>
    </lineage>
</organism>
<keyword evidence="1" id="KW-0472">Membrane</keyword>
<sequence length="143" mass="16787">MYNVISLAFKYLFIFIIYFFMFSIIRLIYLDIKGMGLNTYSKSTYLKLINQKDTLPFKIKEVYPIDKDVTIGRSNQNNIAIKDPYISKQHMRIVEDEGDFYLEDLNSANGTFINGDRVMDAVRLENGDSIRLGQIEFLFVNRR</sequence>
<dbReference type="RefSeq" id="WP_072744888.1">
    <property type="nucleotide sequence ID" value="NZ_FQXR01000012.1"/>
</dbReference>
<dbReference type="CDD" id="cd00060">
    <property type="entry name" value="FHA"/>
    <property type="match status" value="1"/>
</dbReference>
<evidence type="ECO:0000313" key="4">
    <source>
        <dbReference type="Proteomes" id="UP000184389"/>
    </source>
</evidence>
<keyword evidence="4" id="KW-1185">Reference proteome</keyword>
<feature type="domain" description="FHA" evidence="2">
    <location>
        <begin position="69"/>
        <end position="118"/>
    </location>
</feature>
<dbReference type="InterPro" id="IPR000253">
    <property type="entry name" value="FHA_dom"/>
</dbReference>
<accession>A0A1M5YJD3</accession>
<gene>
    <name evidence="3" type="ORF">SAMN02745180_02241</name>
</gene>
<dbReference type="Proteomes" id="UP000184389">
    <property type="component" value="Unassembled WGS sequence"/>
</dbReference>
<dbReference type="PANTHER" id="PTHR23308">
    <property type="entry name" value="NUCLEAR INHIBITOR OF PROTEIN PHOSPHATASE-1"/>
    <property type="match status" value="1"/>
</dbReference>